<evidence type="ECO:0000313" key="6">
    <source>
        <dbReference type="EMBL" id="MDZ5760794.1"/>
    </source>
</evidence>
<keyword evidence="3" id="KW-0238">DNA-binding</keyword>
<keyword evidence="2" id="KW-0229">DNA integration</keyword>
<evidence type="ECO:0000256" key="1">
    <source>
        <dbReference type="ARBA" id="ARBA00008857"/>
    </source>
</evidence>
<keyword evidence="4" id="KW-0233">DNA recombination</keyword>
<reference evidence="6" key="1">
    <citation type="submission" date="2023-08" db="EMBL/GenBank/DDBJ databases">
        <title>Genomic characterization of piscicolin 126 produced by Carnobacterium maltaromaticum CM22 strain isolated from salmon (Salmo salar).</title>
        <authorList>
            <person name="Gonzalez-Gragera E."/>
            <person name="Garcia-Lopez J.D."/>
            <person name="Teso-Perez C."/>
            <person name="Gimenez-Hernandez I."/>
            <person name="Peralta-Sanchez J.M."/>
            <person name="Valdivia E."/>
            <person name="Montalban-Lopez M."/>
            <person name="Martin-Platero A.M."/>
            <person name="Banos A."/>
            <person name="Martinez-Bueno M."/>
        </authorList>
    </citation>
    <scope>NUCLEOTIDE SEQUENCE</scope>
    <source>
        <strain evidence="6">CM22</strain>
    </source>
</reference>
<dbReference type="GO" id="GO:0003677">
    <property type="term" value="F:DNA binding"/>
    <property type="evidence" value="ECO:0007669"/>
    <property type="project" value="UniProtKB-KW"/>
</dbReference>
<dbReference type="EMBL" id="JAVBVO010000034">
    <property type="protein sequence ID" value="MDZ5760794.1"/>
    <property type="molecule type" value="Genomic_DNA"/>
</dbReference>
<dbReference type="InterPro" id="IPR004107">
    <property type="entry name" value="Integrase_SAM-like_N"/>
</dbReference>
<dbReference type="PANTHER" id="PTHR30349">
    <property type="entry name" value="PHAGE INTEGRASE-RELATED"/>
    <property type="match status" value="1"/>
</dbReference>
<dbReference type="PANTHER" id="PTHR30349:SF41">
    <property type="entry name" value="INTEGRASE_RECOMBINASE PROTEIN MJ0367-RELATED"/>
    <property type="match status" value="1"/>
</dbReference>
<evidence type="ECO:0000256" key="2">
    <source>
        <dbReference type="ARBA" id="ARBA00022908"/>
    </source>
</evidence>
<dbReference type="Gene3D" id="1.10.150.130">
    <property type="match status" value="1"/>
</dbReference>
<evidence type="ECO:0000256" key="3">
    <source>
        <dbReference type="ARBA" id="ARBA00023125"/>
    </source>
</evidence>
<comment type="similarity">
    <text evidence="1">Belongs to the 'phage' integrase family.</text>
</comment>
<sequence length="360" mass="42521">MYKVQEIILSNKEKRWLVLDDENKIVSPVMKFIKYKDYLKKSPNTLKTYCYHLKIYWDFLEKSDCSYLVMSLDKLSRFIHWLRTGMLTIGAIYAEPIRSEKTINQMVHCVVEFYDFLYRNHLISIDVKKTVLTEVFGKNKFKSFLDHLERGHQPTFSKSILKLKEKKKTVKVINQTEFKEIFNLCSNIRNCLMILIMFETGIRAHELLNLKLEDFELSLRRIIIHKSKTKAGENRYVYFSVKLLDLFQNYVLVYHTEDILTDYVFFNVSGLNKGKPLSYSALQKMIQRLSMDSRISFSAHSLRHSCATNLHENGLEVSIIQKILGHAHVQTTIDMYIHPTDKMIRKSWEHAVRKDGNINE</sequence>
<organism evidence="6 7">
    <name type="scientific">Carnobacterium maltaromaticum</name>
    <name type="common">Carnobacterium piscicola</name>
    <dbReference type="NCBI Taxonomy" id="2751"/>
    <lineage>
        <taxon>Bacteria</taxon>
        <taxon>Bacillati</taxon>
        <taxon>Bacillota</taxon>
        <taxon>Bacilli</taxon>
        <taxon>Lactobacillales</taxon>
        <taxon>Carnobacteriaceae</taxon>
        <taxon>Carnobacterium</taxon>
    </lineage>
</organism>
<evidence type="ECO:0000313" key="7">
    <source>
        <dbReference type="Proteomes" id="UP001290462"/>
    </source>
</evidence>
<proteinExistence type="inferred from homology"/>
<dbReference type="SUPFAM" id="SSF56349">
    <property type="entry name" value="DNA breaking-rejoining enzymes"/>
    <property type="match status" value="1"/>
</dbReference>
<dbReference type="Pfam" id="PF02899">
    <property type="entry name" value="Phage_int_SAM_1"/>
    <property type="match status" value="1"/>
</dbReference>
<protein>
    <submittedName>
        <fullName evidence="6">Tyrosine-type recombinase/integrase</fullName>
    </submittedName>
</protein>
<feature type="domain" description="Tyr recombinase" evidence="5">
    <location>
        <begin position="168"/>
        <end position="349"/>
    </location>
</feature>
<dbReference type="RefSeq" id="WP_322809938.1">
    <property type="nucleotide sequence ID" value="NZ_JAVBVO010000034.1"/>
</dbReference>
<dbReference type="InterPro" id="IPR011010">
    <property type="entry name" value="DNA_brk_join_enz"/>
</dbReference>
<evidence type="ECO:0000256" key="4">
    <source>
        <dbReference type="ARBA" id="ARBA00023172"/>
    </source>
</evidence>
<dbReference type="PROSITE" id="PS51898">
    <property type="entry name" value="TYR_RECOMBINASE"/>
    <property type="match status" value="1"/>
</dbReference>
<gene>
    <name evidence="6" type="ORF">RAK27_19300</name>
</gene>
<accession>A0AAW9JZQ7</accession>
<dbReference type="Proteomes" id="UP001290462">
    <property type="component" value="Unassembled WGS sequence"/>
</dbReference>
<dbReference type="InterPro" id="IPR013762">
    <property type="entry name" value="Integrase-like_cat_sf"/>
</dbReference>
<dbReference type="GO" id="GO:0006310">
    <property type="term" value="P:DNA recombination"/>
    <property type="evidence" value="ECO:0007669"/>
    <property type="project" value="UniProtKB-KW"/>
</dbReference>
<name>A0AAW9JZQ7_CARML</name>
<dbReference type="GO" id="GO:0015074">
    <property type="term" value="P:DNA integration"/>
    <property type="evidence" value="ECO:0007669"/>
    <property type="project" value="UniProtKB-KW"/>
</dbReference>
<dbReference type="AlphaFoldDB" id="A0AAW9JZQ7"/>
<dbReference type="Pfam" id="PF00589">
    <property type="entry name" value="Phage_integrase"/>
    <property type="match status" value="1"/>
</dbReference>
<dbReference type="Gene3D" id="1.10.443.10">
    <property type="entry name" value="Intergrase catalytic core"/>
    <property type="match status" value="1"/>
</dbReference>
<evidence type="ECO:0000259" key="5">
    <source>
        <dbReference type="PROSITE" id="PS51898"/>
    </source>
</evidence>
<dbReference type="InterPro" id="IPR002104">
    <property type="entry name" value="Integrase_catalytic"/>
</dbReference>
<dbReference type="InterPro" id="IPR050090">
    <property type="entry name" value="Tyrosine_recombinase_XerCD"/>
</dbReference>
<dbReference type="InterPro" id="IPR010998">
    <property type="entry name" value="Integrase_recombinase_N"/>
</dbReference>
<comment type="caution">
    <text evidence="6">The sequence shown here is derived from an EMBL/GenBank/DDBJ whole genome shotgun (WGS) entry which is preliminary data.</text>
</comment>